<dbReference type="InterPro" id="IPR032466">
    <property type="entry name" value="Metal_Hydrolase"/>
</dbReference>
<dbReference type="Gene3D" id="3.20.20.140">
    <property type="entry name" value="Metal-dependent hydrolases"/>
    <property type="match status" value="1"/>
</dbReference>
<dbReference type="SUPFAM" id="SSF51338">
    <property type="entry name" value="Composite domain of metallo-dependent hydrolases"/>
    <property type="match status" value="1"/>
</dbReference>
<reference evidence="2" key="1">
    <citation type="journal article" date="2014" name="Front. Microbiol.">
        <title>High frequency of phylogenetically diverse reductive dehalogenase-homologous genes in deep subseafloor sedimentary metagenomes.</title>
        <authorList>
            <person name="Kawai M."/>
            <person name="Futagami T."/>
            <person name="Toyoda A."/>
            <person name="Takaki Y."/>
            <person name="Nishi S."/>
            <person name="Hori S."/>
            <person name="Arai W."/>
            <person name="Tsubouchi T."/>
            <person name="Morono Y."/>
            <person name="Uchiyama I."/>
            <person name="Ito T."/>
            <person name="Fujiyama A."/>
            <person name="Inagaki F."/>
            <person name="Takami H."/>
        </authorList>
    </citation>
    <scope>NUCLEOTIDE SEQUENCE</scope>
    <source>
        <strain evidence="2">Expedition CK06-06</strain>
    </source>
</reference>
<evidence type="ECO:0000313" key="2">
    <source>
        <dbReference type="EMBL" id="GAG41491.1"/>
    </source>
</evidence>
<feature type="domain" description="Amidohydrolase 3" evidence="1">
    <location>
        <begin position="50"/>
        <end position="192"/>
    </location>
</feature>
<organism evidence="2">
    <name type="scientific">marine sediment metagenome</name>
    <dbReference type="NCBI Taxonomy" id="412755"/>
    <lineage>
        <taxon>unclassified sequences</taxon>
        <taxon>metagenomes</taxon>
        <taxon>ecological metagenomes</taxon>
    </lineage>
</organism>
<dbReference type="GO" id="GO:0016810">
    <property type="term" value="F:hydrolase activity, acting on carbon-nitrogen (but not peptide) bonds"/>
    <property type="evidence" value="ECO:0007669"/>
    <property type="project" value="InterPro"/>
</dbReference>
<dbReference type="SUPFAM" id="SSF51556">
    <property type="entry name" value="Metallo-dependent hydrolases"/>
    <property type="match status" value="1"/>
</dbReference>
<proteinExistence type="predicted"/>
<comment type="caution">
    <text evidence="2">The sequence shown here is derived from an EMBL/GenBank/DDBJ whole genome shotgun (WGS) entry which is preliminary data.</text>
</comment>
<accession>X0YYA9</accession>
<protein>
    <recommendedName>
        <fullName evidence="1">Amidohydrolase 3 domain-containing protein</fullName>
    </recommendedName>
</protein>
<evidence type="ECO:0000259" key="1">
    <source>
        <dbReference type="Pfam" id="PF07969"/>
    </source>
</evidence>
<dbReference type="InterPro" id="IPR013108">
    <property type="entry name" value="Amidohydro_3"/>
</dbReference>
<gene>
    <name evidence="2" type="ORF">S01H1_64340</name>
</gene>
<dbReference type="Pfam" id="PF07969">
    <property type="entry name" value="Amidohydro_3"/>
    <property type="match status" value="1"/>
</dbReference>
<name>X0YYA9_9ZZZZ</name>
<dbReference type="InterPro" id="IPR011059">
    <property type="entry name" value="Metal-dep_hydrolase_composite"/>
</dbReference>
<dbReference type="EMBL" id="BARS01042403">
    <property type="protein sequence ID" value="GAG41491.1"/>
    <property type="molecule type" value="Genomic_DNA"/>
</dbReference>
<sequence>LKNKDDRSKMRGQSTKVVGAIEKMVISAVKTEKNKWCQGLTVAAIAERLNKEPWDAMCDLMIEEDLEVAYYSFSGNMNDVKAIMTHPAHMFITDGLRIGDMPNPRTYGTYPKILGQLVRDEKVLTMEQAIRKMTSFPAQRFGLASRGILRDGMKADIVVFNPVTVNSTATFAHSKQFPLGIDYVFVNGEMVVEKGRYTGALPGESLTERAGLFGGS</sequence>
<feature type="non-terminal residue" evidence="2">
    <location>
        <position position="1"/>
    </location>
</feature>
<dbReference type="AlphaFoldDB" id="X0YYA9"/>